<dbReference type="InterPro" id="IPR002464">
    <property type="entry name" value="DNA/RNA_helicase_DEAH_CS"/>
</dbReference>
<dbReference type="GO" id="GO:0022613">
    <property type="term" value="P:ribonucleoprotein complex biogenesis"/>
    <property type="evidence" value="ECO:0007669"/>
    <property type="project" value="UniProtKB-ARBA"/>
</dbReference>
<dbReference type="Pfam" id="PF07717">
    <property type="entry name" value="OB_NTP_bind"/>
    <property type="match status" value="1"/>
</dbReference>
<dbReference type="InterPro" id="IPR014001">
    <property type="entry name" value="Helicase_ATP-bd"/>
</dbReference>
<dbReference type="SMART" id="SM00847">
    <property type="entry name" value="HA2"/>
    <property type="match status" value="1"/>
</dbReference>
<dbReference type="InterPro" id="IPR011545">
    <property type="entry name" value="DEAD/DEAH_box_helicase_dom"/>
</dbReference>
<dbReference type="InterPro" id="IPR001650">
    <property type="entry name" value="Helicase_C-like"/>
</dbReference>
<keyword evidence="14" id="KW-1185">Reference proteome</keyword>
<dbReference type="SMART" id="SM00490">
    <property type="entry name" value="HELICc"/>
    <property type="match status" value="1"/>
</dbReference>
<dbReference type="GO" id="GO:0005681">
    <property type="term" value="C:spliceosomal complex"/>
    <property type="evidence" value="ECO:0007669"/>
    <property type="project" value="UniProtKB-ARBA"/>
</dbReference>
<dbReference type="FunFam" id="3.40.50.300:FF:000615">
    <property type="entry name" value="pre-mRNA-splicing factor ATP-dependent RNA helicase DEAH7"/>
    <property type="match status" value="1"/>
</dbReference>
<evidence type="ECO:0000256" key="4">
    <source>
        <dbReference type="ARBA" id="ARBA00022801"/>
    </source>
</evidence>
<evidence type="ECO:0000259" key="12">
    <source>
        <dbReference type="PROSITE" id="PS51194"/>
    </source>
</evidence>
<evidence type="ECO:0000256" key="3">
    <source>
        <dbReference type="ARBA" id="ARBA00022741"/>
    </source>
</evidence>
<dbReference type="InterPro" id="IPR048333">
    <property type="entry name" value="HA2_WH"/>
</dbReference>
<dbReference type="Proteomes" id="UP000694255">
    <property type="component" value="Unassembled WGS sequence"/>
</dbReference>
<dbReference type="GO" id="GO:0000398">
    <property type="term" value="P:mRNA splicing, via spliceosome"/>
    <property type="evidence" value="ECO:0007669"/>
    <property type="project" value="UniProtKB-ARBA"/>
</dbReference>
<dbReference type="AlphaFoldDB" id="A0A8J5UMU6"/>
<dbReference type="InterPro" id="IPR007502">
    <property type="entry name" value="Helicase-assoc_dom"/>
</dbReference>
<comment type="catalytic activity">
    <reaction evidence="9">
        <text>ATP + H2O = ADP + phosphate + H(+)</text>
        <dbReference type="Rhea" id="RHEA:13065"/>
        <dbReference type="ChEBI" id="CHEBI:15377"/>
        <dbReference type="ChEBI" id="CHEBI:15378"/>
        <dbReference type="ChEBI" id="CHEBI:30616"/>
        <dbReference type="ChEBI" id="CHEBI:43474"/>
        <dbReference type="ChEBI" id="CHEBI:456216"/>
        <dbReference type="EC" id="3.6.4.13"/>
    </reaction>
</comment>
<dbReference type="PROSITE" id="PS00690">
    <property type="entry name" value="DEAH_ATP_HELICASE"/>
    <property type="match status" value="1"/>
</dbReference>
<dbReference type="GO" id="GO:0071826">
    <property type="term" value="P:protein-RNA complex organization"/>
    <property type="evidence" value="ECO:0007669"/>
    <property type="project" value="UniProtKB-ARBA"/>
</dbReference>
<name>A0A8J5UMU6_9ASCO</name>
<comment type="similarity">
    <text evidence="8">Belongs to the DEAD box helicase family. DEAH subfamily. PRP16 sub-subfamily.</text>
</comment>
<evidence type="ECO:0000256" key="9">
    <source>
        <dbReference type="ARBA" id="ARBA00047984"/>
    </source>
</evidence>
<dbReference type="GO" id="GO:0034458">
    <property type="term" value="F:3'-5' RNA helicase activity"/>
    <property type="evidence" value="ECO:0007669"/>
    <property type="project" value="TreeGrafter"/>
</dbReference>
<feature type="region of interest" description="Disordered" evidence="10">
    <location>
        <begin position="1112"/>
        <end position="1132"/>
    </location>
</feature>
<sequence length="1132" mass="129206">MDDTNGQDILTTLKEKLSIYLNKRINESLITTIISQYQRNNSLEQFTNFVKVFGLVNSDHVCDLYNQINDNYASIEKVLKERSSNSQKVKLLRVVEKPKKIKTALKLSFDELDDELEEIETPAIKTKPIPKLDDELELDEEMLDINVNKKTISKSTTKFKKIKKDDAIRIKQETIQAPKPSETTNNSTSKDPPKPQVNAVPESKHMQQPENTPIIDDYPKFEELSNTNLEVDREWYNIDEEGAVAKSDEIDDTDFHPRRPQQQRRNRPIQTKSTKGSGGLFDPTTGEYIDYDHSSADEFSRVPISSHVFIPPFLENSKEYLQLQISGSSIRGIGPTVNPIKDSTSELASMARQGSLVVQNKRSKKERMQQAKERTGVSGSNLEKIIPEEDDDVASPDSTKMTEEIEADPIELITQQRRSLPAFLVRDQLLQTIRDNQVTIIIGETGSGKTTQLTQYLYEDGFGSSICQGKERVMIGCTQPRRVAAMSVAKRVSEEMNCKLGEEVGFSIRFEDKTDNQKTIIKYMTEGVLLRETLVDPMLSHYSCIIMDEAHERSLNTDILLGLFKNLITKRRDLKLIVTSATMNAERFMMFFGAAPQFTIPGRTFPVEVFYNKSICSDYVDTAIKQVLTIHLKDSNTETYTNDGDILVFMTGQEDIEITCELLREKLDMLESPPPLDIFPIYSTMPADLQKKIFTKKNSKRRKVVVATNIAETSLTVDGIKYVIDCGLVKMKVYNPKLGMDMLQVVPISVANADQRSGRAGRTGPGVAYRLYTEQACDPARMHIQPIPEIQRTNLSNIMLLLKSLKVGDVNSFPFLDPPPKDLLNCSMYDLWAMNALDNLGELTSLGESMTKFPIEPTLSKLILLSTQAEFHCSDEIISIVAMLSVPNIYHRPKERAQEADMAREKFMISESDHLTLLNVYNQWNINLKKFGNNYSRINSWCNKNFIQLKSLFRAKDIRNQLLLIMQKNKLPILKSRNDEHIRKCLCASFYQQSAKISKMNVHGNPEFVNLRHSYMKMYLHPTSSLLDMNLSSNFVIYHELVLTTKEYMHYVTCVDPVWLLEYGYKFYGIPDSYSSRLDSEVSIVTKKEFEKQLKEDAKIYEMRIQKQTRAPAKDSGTVQKSGSLFKRRRAI</sequence>
<feature type="domain" description="Helicase ATP-binding" evidence="11">
    <location>
        <begin position="430"/>
        <end position="601"/>
    </location>
</feature>
<dbReference type="InterPro" id="IPR011709">
    <property type="entry name" value="DEAD-box_helicase_OB_fold"/>
</dbReference>
<dbReference type="EMBL" id="JAGSYN010000141">
    <property type="protein sequence ID" value="KAG7663287.1"/>
    <property type="molecule type" value="Genomic_DNA"/>
</dbReference>
<comment type="caution">
    <text evidence="13">The sequence shown here is derived from an EMBL/GenBank/DDBJ whole genome shotgun (WGS) entry which is preliminary data.</text>
</comment>
<evidence type="ECO:0000313" key="14">
    <source>
        <dbReference type="Proteomes" id="UP000694255"/>
    </source>
</evidence>
<keyword evidence="2" id="KW-0507">mRNA processing</keyword>
<dbReference type="EC" id="3.6.4.13" evidence="1"/>
<feature type="region of interest" description="Disordered" evidence="10">
    <location>
        <begin position="170"/>
        <end position="220"/>
    </location>
</feature>
<feature type="region of interest" description="Disordered" evidence="10">
    <location>
        <begin position="244"/>
        <end position="286"/>
    </location>
</feature>
<dbReference type="SMART" id="SM00487">
    <property type="entry name" value="DEXDc"/>
    <property type="match status" value="1"/>
</dbReference>
<dbReference type="GO" id="GO:0003723">
    <property type="term" value="F:RNA binding"/>
    <property type="evidence" value="ECO:0007669"/>
    <property type="project" value="TreeGrafter"/>
</dbReference>
<dbReference type="GO" id="GO:0005524">
    <property type="term" value="F:ATP binding"/>
    <property type="evidence" value="ECO:0007669"/>
    <property type="project" value="UniProtKB-KW"/>
</dbReference>
<dbReference type="Pfam" id="PF00270">
    <property type="entry name" value="DEAD"/>
    <property type="match status" value="1"/>
</dbReference>
<dbReference type="PROSITE" id="PS51194">
    <property type="entry name" value="HELICASE_CTER"/>
    <property type="match status" value="1"/>
</dbReference>
<dbReference type="PANTHER" id="PTHR18934:SF91">
    <property type="entry name" value="PRE-MRNA-SPLICING FACTOR ATP-DEPENDENT RNA HELICASE PRP16"/>
    <property type="match status" value="1"/>
</dbReference>
<feature type="compositionally biased region" description="Basic and acidic residues" evidence="10">
    <location>
        <begin position="366"/>
        <end position="375"/>
    </location>
</feature>
<dbReference type="PROSITE" id="PS51192">
    <property type="entry name" value="HELICASE_ATP_BIND_1"/>
    <property type="match status" value="1"/>
</dbReference>
<dbReference type="RefSeq" id="XP_049263519.1">
    <property type="nucleotide sequence ID" value="XM_049407032.1"/>
</dbReference>
<feature type="compositionally biased region" description="Polar residues" evidence="10">
    <location>
        <begin position="181"/>
        <end position="190"/>
    </location>
</feature>
<keyword evidence="5" id="KW-0347">Helicase</keyword>
<dbReference type="CDD" id="cd18791">
    <property type="entry name" value="SF2_C_RHA"/>
    <property type="match status" value="1"/>
</dbReference>
<protein>
    <recommendedName>
        <fullName evidence="1">RNA helicase</fullName>
        <ecNumber evidence="1">3.6.4.13</ecNumber>
    </recommendedName>
</protein>
<evidence type="ECO:0000256" key="10">
    <source>
        <dbReference type="SAM" id="MobiDB-lite"/>
    </source>
</evidence>
<evidence type="ECO:0000313" key="13">
    <source>
        <dbReference type="EMBL" id="KAG7663287.1"/>
    </source>
</evidence>
<keyword evidence="7" id="KW-0508">mRNA splicing</keyword>
<evidence type="ECO:0000256" key="1">
    <source>
        <dbReference type="ARBA" id="ARBA00012552"/>
    </source>
</evidence>
<accession>A0A8J5UMU6</accession>
<organism evidence="13 14">
    <name type="scientific">[Candida] subhashii</name>
    <dbReference type="NCBI Taxonomy" id="561895"/>
    <lineage>
        <taxon>Eukaryota</taxon>
        <taxon>Fungi</taxon>
        <taxon>Dikarya</taxon>
        <taxon>Ascomycota</taxon>
        <taxon>Saccharomycotina</taxon>
        <taxon>Pichiomycetes</taxon>
        <taxon>Debaryomycetaceae</taxon>
        <taxon>Spathaspora</taxon>
    </lineage>
</organism>
<dbReference type="Pfam" id="PF21010">
    <property type="entry name" value="HA2_C"/>
    <property type="match status" value="1"/>
</dbReference>
<dbReference type="GeneID" id="73470002"/>
<reference evidence="13 14" key="1">
    <citation type="journal article" date="2021" name="DNA Res.">
        <title>Genome analysis of Candida subhashii reveals its hybrid nature and dual mitochondrial genome conformations.</title>
        <authorList>
            <person name="Mixao V."/>
            <person name="Hegedusova E."/>
            <person name="Saus E."/>
            <person name="Pryszcz L.P."/>
            <person name="Cillingova A."/>
            <person name="Nosek J."/>
            <person name="Gabaldon T."/>
        </authorList>
    </citation>
    <scope>NUCLEOTIDE SEQUENCE [LARGE SCALE GENOMIC DNA]</scope>
    <source>
        <strain evidence="13 14">CBS 10753</strain>
    </source>
</reference>
<keyword evidence="3" id="KW-0547">Nucleotide-binding</keyword>
<dbReference type="FunFam" id="3.40.50.300:FF:000007">
    <property type="entry name" value="Pre-mRNA-splicing factor ATP-dependent RNA helicase"/>
    <property type="match status" value="1"/>
</dbReference>
<evidence type="ECO:0000256" key="2">
    <source>
        <dbReference type="ARBA" id="ARBA00022664"/>
    </source>
</evidence>
<gene>
    <name evidence="13" type="ORF">J8A68_003201</name>
</gene>
<proteinExistence type="inferred from homology"/>
<feature type="domain" description="Helicase C-terminal" evidence="12">
    <location>
        <begin position="623"/>
        <end position="806"/>
    </location>
</feature>
<evidence type="ECO:0000256" key="7">
    <source>
        <dbReference type="ARBA" id="ARBA00023187"/>
    </source>
</evidence>
<dbReference type="PANTHER" id="PTHR18934">
    <property type="entry name" value="ATP-DEPENDENT RNA HELICASE"/>
    <property type="match status" value="1"/>
</dbReference>
<evidence type="ECO:0000259" key="11">
    <source>
        <dbReference type="PROSITE" id="PS51192"/>
    </source>
</evidence>
<dbReference type="OrthoDB" id="10253254at2759"/>
<feature type="region of interest" description="Disordered" evidence="10">
    <location>
        <begin position="351"/>
        <end position="378"/>
    </location>
</feature>
<dbReference type="GO" id="GO:0016787">
    <property type="term" value="F:hydrolase activity"/>
    <property type="evidence" value="ECO:0007669"/>
    <property type="project" value="UniProtKB-KW"/>
</dbReference>
<evidence type="ECO:0000256" key="5">
    <source>
        <dbReference type="ARBA" id="ARBA00022806"/>
    </source>
</evidence>
<keyword evidence="4" id="KW-0378">Hydrolase</keyword>
<feature type="compositionally biased region" description="Basic residues" evidence="10">
    <location>
        <begin position="258"/>
        <end position="267"/>
    </location>
</feature>
<evidence type="ECO:0000256" key="8">
    <source>
        <dbReference type="ARBA" id="ARBA00038040"/>
    </source>
</evidence>
<dbReference type="Pfam" id="PF04408">
    <property type="entry name" value="WHD_HA2"/>
    <property type="match status" value="1"/>
</dbReference>
<evidence type="ECO:0000256" key="6">
    <source>
        <dbReference type="ARBA" id="ARBA00022840"/>
    </source>
</evidence>
<keyword evidence="6" id="KW-0067">ATP-binding</keyword>
<dbReference type="Pfam" id="PF00271">
    <property type="entry name" value="Helicase_C"/>
    <property type="match status" value="1"/>
</dbReference>